<organism evidence="1 2">
    <name type="scientific">Clunio marinus</name>
    <dbReference type="NCBI Taxonomy" id="568069"/>
    <lineage>
        <taxon>Eukaryota</taxon>
        <taxon>Metazoa</taxon>
        <taxon>Ecdysozoa</taxon>
        <taxon>Arthropoda</taxon>
        <taxon>Hexapoda</taxon>
        <taxon>Insecta</taxon>
        <taxon>Pterygota</taxon>
        <taxon>Neoptera</taxon>
        <taxon>Endopterygota</taxon>
        <taxon>Diptera</taxon>
        <taxon>Nematocera</taxon>
        <taxon>Chironomoidea</taxon>
        <taxon>Chironomidae</taxon>
        <taxon>Clunio</taxon>
    </lineage>
</organism>
<dbReference type="AlphaFoldDB" id="A0A1J1IIG2"/>
<proteinExistence type="predicted"/>
<sequence length="121" mass="13721">MNGTEKGIKEVAEIIKSKSSGDLLKANKIVKSSEVFQFLRKFSKSKSIKHLLTTKNIKNSDNKKQNEHDMLQANQANLKGSSSYANNIKQVISLNSTIHERYQKLQKISLHHIFNKGIVKL</sequence>
<dbReference type="EMBL" id="CVRI01000054">
    <property type="protein sequence ID" value="CRK99992.1"/>
    <property type="molecule type" value="Genomic_DNA"/>
</dbReference>
<protein>
    <submittedName>
        <fullName evidence="1">CLUMA_CG013283, isoform A</fullName>
    </submittedName>
</protein>
<keyword evidence="2" id="KW-1185">Reference proteome</keyword>
<gene>
    <name evidence="1" type="ORF">CLUMA_CG013283</name>
</gene>
<dbReference type="Proteomes" id="UP000183832">
    <property type="component" value="Unassembled WGS sequence"/>
</dbReference>
<accession>A0A1J1IIG2</accession>
<name>A0A1J1IIG2_9DIPT</name>
<reference evidence="1 2" key="1">
    <citation type="submission" date="2015-04" db="EMBL/GenBank/DDBJ databases">
        <authorList>
            <person name="Syromyatnikov M.Y."/>
            <person name="Popov V.N."/>
        </authorList>
    </citation>
    <scope>NUCLEOTIDE SEQUENCE [LARGE SCALE GENOMIC DNA]</scope>
</reference>
<evidence type="ECO:0000313" key="2">
    <source>
        <dbReference type="Proteomes" id="UP000183832"/>
    </source>
</evidence>
<evidence type="ECO:0000313" key="1">
    <source>
        <dbReference type="EMBL" id="CRK99992.1"/>
    </source>
</evidence>